<keyword evidence="2" id="KW-0902">Two-component regulatory system</keyword>
<keyword evidence="4 7" id="KW-0238">DNA-binding</keyword>
<dbReference type="EMBL" id="VWSH01000004">
    <property type="protein sequence ID" value="KAA5532600.1"/>
    <property type="molecule type" value="Genomic_DNA"/>
</dbReference>
<comment type="caution">
    <text evidence="10">The sequence shown here is derived from an EMBL/GenBank/DDBJ whole genome shotgun (WGS) entry which is preliminary data.</text>
</comment>
<dbReference type="PROSITE" id="PS50110">
    <property type="entry name" value="RESPONSE_REGULATORY"/>
    <property type="match status" value="1"/>
</dbReference>
<evidence type="ECO:0000259" key="9">
    <source>
        <dbReference type="PROSITE" id="PS51755"/>
    </source>
</evidence>
<dbReference type="PROSITE" id="PS51755">
    <property type="entry name" value="OMPR_PHOB"/>
    <property type="match status" value="1"/>
</dbReference>
<evidence type="ECO:0000256" key="4">
    <source>
        <dbReference type="ARBA" id="ARBA00023125"/>
    </source>
</evidence>
<evidence type="ECO:0000256" key="7">
    <source>
        <dbReference type="PROSITE-ProRule" id="PRU01091"/>
    </source>
</evidence>
<dbReference type="Pfam" id="PF00486">
    <property type="entry name" value="Trans_reg_C"/>
    <property type="match status" value="1"/>
</dbReference>
<keyword evidence="5" id="KW-0804">Transcription</keyword>
<reference evidence="10 11" key="1">
    <citation type="submission" date="2019-09" db="EMBL/GenBank/DDBJ databases">
        <title>Genome sequence and assembly of Taibaiella sp.</title>
        <authorList>
            <person name="Chhetri G."/>
        </authorList>
    </citation>
    <scope>NUCLEOTIDE SEQUENCE [LARGE SCALE GENOMIC DNA]</scope>
    <source>
        <strain evidence="10 11">KVB11</strain>
    </source>
</reference>
<evidence type="ECO:0000259" key="8">
    <source>
        <dbReference type="PROSITE" id="PS50110"/>
    </source>
</evidence>
<dbReference type="SMART" id="SM00862">
    <property type="entry name" value="Trans_reg_C"/>
    <property type="match status" value="1"/>
</dbReference>
<dbReference type="PANTHER" id="PTHR48111">
    <property type="entry name" value="REGULATOR OF RPOS"/>
    <property type="match status" value="1"/>
</dbReference>
<name>A0A5M6CDR4_9BACT</name>
<dbReference type="Pfam" id="PF00072">
    <property type="entry name" value="Response_reg"/>
    <property type="match status" value="1"/>
</dbReference>
<dbReference type="InterPro" id="IPR039420">
    <property type="entry name" value="WalR-like"/>
</dbReference>
<organism evidence="10 11">
    <name type="scientific">Taibaiella lutea</name>
    <dbReference type="NCBI Taxonomy" id="2608001"/>
    <lineage>
        <taxon>Bacteria</taxon>
        <taxon>Pseudomonadati</taxon>
        <taxon>Bacteroidota</taxon>
        <taxon>Chitinophagia</taxon>
        <taxon>Chitinophagales</taxon>
        <taxon>Chitinophagaceae</taxon>
        <taxon>Taibaiella</taxon>
    </lineage>
</organism>
<keyword evidence="11" id="KW-1185">Reference proteome</keyword>
<keyword evidence="3" id="KW-0805">Transcription regulation</keyword>
<dbReference type="CDD" id="cd00383">
    <property type="entry name" value="trans_reg_C"/>
    <property type="match status" value="1"/>
</dbReference>
<evidence type="ECO:0000256" key="2">
    <source>
        <dbReference type="ARBA" id="ARBA00023012"/>
    </source>
</evidence>
<accession>A0A5M6CDR4</accession>
<feature type="domain" description="Response regulatory" evidence="8">
    <location>
        <begin position="5"/>
        <end position="119"/>
    </location>
</feature>
<proteinExistence type="predicted"/>
<dbReference type="GO" id="GO:0005829">
    <property type="term" value="C:cytosol"/>
    <property type="evidence" value="ECO:0007669"/>
    <property type="project" value="TreeGrafter"/>
</dbReference>
<feature type="modified residue" description="4-aspartylphosphate" evidence="6">
    <location>
        <position position="54"/>
    </location>
</feature>
<dbReference type="InterPro" id="IPR001867">
    <property type="entry name" value="OmpR/PhoB-type_DNA-bd"/>
</dbReference>
<evidence type="ECO:0000256" key="3">
    <source>
        <dbReference type="ARBA" id="ARBA00023015"/>
    </source>
</evidence>
<dbReference type="PANTHER" id="PTHR48111:SF22">
    <property type="entry name" value="REGULATOR OF RPOS"/>
    <property type="match status" value="1"/>
</dbReference>
<dbReference type="GO" id="GO:0032993">
    <property type="term" value="C:protein-DNA complex"/>
    <property type="evidence" value="ECO:0007669"/>
    <property type="project" value="TreeGrafter"/>
</dbReference>
<dbReference type="SUPFAM" id="SSF52172">
    <property type="entry name" value="CheY-like"/>
    <property type="match status" value="1"/>
</dbReference>
<dbReference type="SMART" id="SM00448">
    <property type="entry name" value="REC"/>
    <property type="match status" value="1"/>
</dbReference>
<sequence length="227" mass="26087">MSITRILLVEDDLNLSKELKQQLQNEGFEVENVYDGNTAEQLINENKYDIILADINIPGQNGYELVKGIRQQQNTVPTIIITAFDEIDDKLQGFDCGADDYITKPFFFKELLARIKAILKRSDHHTGAELIVHSDMIIDARKREVKRRDELIRLTSREYEILLMLADANGQPVSKKDILTKVWGTSFSANTNTIEVFINLLRNKIDKNFEPKLIRTRIGCGYYIGEH</sequence>
<dbReference type="AlphaFoldDB" id="A0A5M6CDR4"/>
<dbReference type="GO" id="GO:0000156">
    <property type="term" value="F:phosphorelay response regulator activity"/>
    <property type="evidence" value="ECO:0007669"/>
    <property type="project" value="TreeGrafter"/>
</dbReference>
<evidence type="ECO:0000313" key="10">
    <source>
        <dbReference type="EMBL" id="KAA5532600.1"/>
    </source>
</evidence>
<evidence type="ECO:0000313" key="11">
    <source>
        <dbReference type="Proteomes" id="UP000323632"/>
    </source>
</evidence>
<dbReference type="InterPro" id="IPR016032">
    <property type="entry name" value="Sig_transdc_resp-reg_C-effctor"/>
</dbReference>
<evidence type="ECO:0000256" key="1">
    <source>
        <dbReference type="ARBA" id="ARBA00022553"/>
    </source>
</evidence>
<dbReference type="Gene3D" id="6.10.250.690">
    <property type="match status" value="1"/>
</dbReference>
<dbReference type="Proteomes" id="UP000323632">
    <property type="component" value="Unassembled WGS sequence"/>
</dbReference>
<gene>
    <name evidence="10" type="ORF">F0919_17615</name>
</gene>
<dbReference type="Gene3D" id="1.10.10.10">
    <property type="entry name" value="Winged helix-like DNA-binding domain superfamily/Winged helix DNA-binding domain"/>
    <property type="match status" value="1"/>
</dbReference>
<evidence type="ECO:0000256" key="5">
    <source>
        <dbReference type="ARBA" id="ARBA00023163"/>
    </source>
</evidence>
<protein>
    <submittedName>
        <fullName evidence="10">Response regulator transcription factor</fullName>
    </submittedName>
</protein>
<dbReference type="GO" id="GO:0000976">
    <property type="term" value="F:transcription cis-regulatory region binding"/>
    <property type="evidence" value="ECO:0007669"/>
    <property type="project" value="TreeGrafter"/>
</dbReference>
<dbReference type="InterPro" id="IPR001789">
    <property type="entry name" value="Sig_transdc_resp-reg_receiver"/>
</dbReference>
<dbReference type="InterPro" id="IPR036388">
    <property type="entry name" value="WH-like_DNA-bd_sf"/>
</dbReference>
<dbReference type="RefSeq" id="WP_150034103.1">
    <property type="nucleotide sequence ID" value="NZ_VWSH01000004.1"/>
</dbReference>
<dbReference type="GO" id="GO:0006355">
    <property type="term" value="P:regulation of DNA-templated transcription"/>
    <property type="evidence" value="ECO:0007669"/>
    <property type="project" value="InterPro"/>
</dbReference>
<dbReference type="Gene3D" id="3.40.50.2300">
    <property type="match status" value="1"/>
</dbReference>
<feature type="domain" description="OmpR/PhoB-type" evidence="9">
    <location>
        <begin position="128"/>
        <end position="226"/>
    </location>
</feature>
<evidence type="ECO:0000256" key="6">
    <source>
        <dbReference type="PROSITE-ProRule" id="PRU00169"/>
    </source>
</evidence>
<feature type="DNA-binding region" description="OmpR/PhoB-type" evidence="7">
    <location>
        <begin position="128"/>
        <end position="226"/>
    </location>
</feature>
<dbReference type="InterPro" id="IPR011006">
    <property type="entry name" value="CheY-like_superfamily"/>
</dbReference>
<keyword evidence="1 6" id="KW-0597">Phosphoprotein</keyword>
<dbReference type="SUPFAM" id="SSF46894">
    <property type="entry name" value="C-terminal effector domain of the bipartite response regulators"/>
    <property type="match status" value="1"/>
</dbReference>